<dbReference type="SUPFAM" id="SSF55469">
    <property type="entry name" value="FMN-dependent nitroreductase-like"/>
    <property type="match status" value="1"/>
</dbReference>
<sequence>MTIDIAHIATTANLAPSVHNTQPTRWSLGEDGALWLTADLARQLSVGDVAGRDLRVSLGAALEGTVLALGQQGLCARAVELQGETPAARLEFGGGGVADPLCSQVNRRCTWRRGFVAARTDQTQALDSWSGQHSDITLVADRDEIEAISTLNERTSLAFYRNARYRHELLSWMRLGPSDPNYGVDGLSAPALGLSRIEAFGAGLVLSDPAFSILDTVGLVAPLISEASRTRSAAAVLLFHRPEDENPIDTGRALYRRLLELSALGFQAWPMSVLADDPQTAAELTGRYGLPEQDRLITAWRVGPLPSGAIAKRERLPAGMLVAG</sequence>
<dbReference type="Gene3D" id="3.40.109.10">
    <property type="entry name" value="NADH Oxidase"/>
    <property type="match status" value="1"/>
</dbReference>
<name>A0AAJ5VY45_9HYPH</name>
<proteinExistence type="predicted"/>
<dbReference type="EMBL" id="CP119312">
    <property type="protein sequence ID" value="WEK06567.1"/>
    <property type="molecule type" value="Genomic_DNA"/>
</dbReference>
<evidence type="ECO:0000313" key="2">
    <source>
        <dbReference type="Proteomes" id="UP001217476"/>
    </source>
</evidence>
<dbReference type="InterPro" id="IPR000415">
    <property type="entry name" value="Nitroreductase-like"/>
</dbReference>
<accession>A0AAJ5VY45</accession>
<dbReference type="GO" id="GO:0016491">
    <property type="term" value="F:oxidoreductase activity"/>
    <property type="evidence" value="ECO:0007669"/>
    <property type="project" value="InterPro"/>
</dbReference>
<dbReference type="AlphaFoldDB" id="A0AAJ5VY45"/>
<dbReference type="Proteomes" id="UP001217476">
    <property type="component" value="Chromosome"/>
</dbReference>
<protein>
    <submittedName>
        <fullName evidence="1">Uncharacterized protein</fullName>
    </submittedName>
</protein>
<reference evidence="1" key="1">
    <citation type="submission" date="2023-03" db="EMBL/GenBank/DDBJ databases">
        <title>Andean soil-derived lignocellulolytic bacterial consortium as a source of novel taxa and putative plastic-active enzymes.</title>
        <authorList>
            <person name="Diaz-Garcia L."/>
            <person name="Chuvochina M."/>
            <person name="Feuerriegel G."/>
            <person name="Bunk B."/>
            <person name="Sproer C."/>
            <person name="Streit W.R."/>
            <person name="Rodriguez L.M."/>
            <person name="Overmann J."/>
            <person name="Jimenez D.J."/>
        </authorList>
    </citation>
    <scope>NUCLEOTIDE SEQUENCE</scope>
    <source>
        <strain evidence="1">MAG 4196</strain>
    </source>
</reference>
<gene>
    <name evidence="1" type="ORF">P0Y65_10085</name>
</gene>
<organism evidence="1 2">
    <name type="scientific">Candidatus Devosia phytovorans</name>
    <dbReference type="NCBI Taxonomy" id="3121372"/>
    <lineage>
        <taxon>Bacteria</taxon>
        <taxon>Pseudomonadati</taxon>
        <taxon>Pseudomonadota</taxon>
        <taxon>Alphaproteobacteria</taxon>
        <taxon>Hyphomicrobiales</taxon>
        <taxon>Devosiaceae</taxon>
        <taxon>Devosia</taxon>
    </lineage>
</organism>
<evidence type="ECO:0000313" key="1">
    <source>
        <dbReference type="EMBL" id="WEK06567.1"/>
    </source>
</evidence>